<dbReference type="SMART" id="SM01228">
    <property type="entry name" value="GIDA_assoc_3"/>
    <property type="match status" value="1"/>
</dbReference>
<dbReference type="PANTHER" id="PTHR11806:SF0">
    <property type="entry name" value="PROTEIN MTO1 HOMOLOG, MITOCHONDRIAL"/>
    <property type="match status" value="1"/>
</dbReference>
<comment type="subunit">
    <text evidence="9 11">Homodimer. Heterotetramer of two MnmE and two MnmG subunits.</text>
</comment>
<dbReference type="Gene3D" id="1.10.150.570">
    <property type="entry name" value="GidA associated domain, C-terminal subdomain"/>
    <property type="match status" value="1"/>
</dbReference>
<dbReference type="PROSITE" id="PS01280">
    <property type="entry name" value="GIDA_1"/>
    <property type="match status" value="1"/>
</dbReference>
<reference evidence="14" key="1">
    <citation type="journal article" date="2019" name="Int. J. Syst. Evol. Microbiol.">
        <title>The Global Catalogue of Microorganisms (GCM) 10K type strain sequencing project: providing services to taxonomists for standard genome sequencing and annotation.</title>
        <authorList>
            <consortium name="The Broad Institute Genomics Platform"/>
            <consortium name="The Broad Institute Genome Sequencing Center for Infectious Disease"/>
            <person name="Wu L."/>
            <person name="Ma J."/>
        </authorList>
    </citation>
    <scope>NUCLEOTIDE SEQUENCE [LARGE SCALE GENOMIC DNA]</scope>
    <source>
        <strain evidence="14">CGMCC 1.12449</strain>
    </source>
</reference>
<dbReference type="Pfam" id="PF21680">
    <property type="entry name" value="GIDA_C_1st"/>
    <property type="match status" value="1"/>
</dbReference>
<evidence type="ECO:0000256" key="10">
    <source>
        <dbReference type="ARBA" id="ARBA00031800"/>
    </source>
</evidence>
<feature type="domain" description="tRNA uridine 5-carboxymethylaminomethyl modification enzyme C-terminal subdomain" evidence="12">
    <location>
        <begin position="552"/>
        <end position="623"/>
    </location>
</feature>
<evidence type="ECO:0000256" key="4">
    <source>
        <dbReference type="ARBA" id="ARBA00020461"/>
    </source>
</evidence>
<feature type="binding site" evidence="11">
    <location>
        <begin position="15"/>
        <end position="20"/>
    </location>
    <ligand>
        <name>FAD</name>
        <dbReference type="ChEBI" id="CHEBI:57692"/>
    </ligand>
</feature>
<keyword evidence="11" id="KW-0963">Cytoplasm</keyword>
<keyword evidence="8 11" id="KW-0520">NAD</keyword>
<evidence type="ECO:0000256" key="9">
    <source>
        <dbReference type="ARBA" id="ARBA00025948"/>
    </source>
</evidence>
<evidence type="ECO:0000256" key="11">
    <source>
        <dbReference type="HAMAP-Rule" id="MF_00129"/>
    </source>
</evidence>
<evidence type="ECO:0000256" key="3">
    <source>
        <dbReference type="ARBA" id="ARBA00007653"/>
    </source>
</evidence>
<dbReference type="HAMAP" id="MF_00129">
    <property type="entry name" value="MnmG_GidA"/>
    <property type="match status" value="1"/>
</dbReference>
<dbReference type="Pfam" id="PF01134">
    <property type="entry name" value="GIDA"/>
    <property type="match status" value="1"/>
</dbReference>
<evidence type="ECO:0000256" key="2">
    <source>
        <dbReference type="ARBA" id="ARBA00003717"/>
    </source>
</evidence>
<comment type="subcellular location">
    <subcellularLocation>
        <location evidence="11">Cytoplasm</location>
    </subcellularLocation>
</comment>
<evidence type="ECO:0000256" key="7">
    <source>
        <dbReference type="ARBA" id="ARBA00022827"/>
    </source>
</evidence>
<evidence type="ECO:0000256" key="6">
    <source>
        <dbReference type="ARBA" id="ARBA00022694"/>
    </source>
</evidence>
<dbReference type="InterPro" id="IPR020595">
    <property type="entry name" value="MnmG-rel_CS"/>
</dbReference>
<evidence type="ECO:0000256" key="5">
    <source>
        <dbReference type="ARBA" id="ARBA00022630"/>
    </source>
</evidence>
<dbReference type="InterPro" id="IPR044920">
    <property type="entry name" value="MnmG_C_subdom_sf"/>
</dbReference>
<gene>
    <name evidence="11 13" type="primary">mnmG</name>
    <name evidence="11" type="synonym">gidA</name>
    <name evidence="13" type="ORF">ACFSAG_04805</name>
</gene>
<evidence type="ECO:0000313" key="14">
    <source>
        <dbReference type="Proteomes" id="UP001597215"/>
    </source>
</evidence>
<dbReference type="InterPro" id="IPR040131">
    <property type="entry name" value="MnmG_N"/>
</dbReference>
<dbReference type="Pfam" id="PF13932">
    <property type="entry name" value="SAM_GIDA_C"/>
    <property type="match status" value="1"/>
</dbReference>
<name>A0ABW4MBT1_9SPHN</name>
<dbReference type="PANTHER" id="PTHR11806">
    <property type="entry name" value="GLUCOSE INHIBITED DIVISION PROTEIN A"/>
    <property type="match status" value="1"/>
</dbReference>
<comment type="caution">
    <text evidence="13">The sequence shown here is derived from an EMBL/GenBank/DDBJ whole genome shotgun (WGS) entry which is preliminary data.</text>
</comment>
<evidence type="ECO:0000256" key="1">
    <source>
        <dbReference type="ARBA" id="ARBA00001974"/>
    </source>
</evidence>
<dbReference type="InterPro" id="IPR004416">
    <property type="entry name" value="MnmG"/>
</dbReference>
<dbReference type="InterPro" id="IPR049312">
    <property type="entry name" value="GIDA_C_N"/>
</dbReference>
<evidence type="ECO:0000259" key="12">
    <source>
        <dbReference type="SMART" id="SM01228"/>
    </source>
</evidence>
<dbReference type="InterPro" id="IPR026904">
    <property type="entry name" value="MnmG_C"/>
</dbReference>
<dbReference type="InterPro" id="IPR002218">
    <property type="entry name" value="MnmG-rel"/>
</dbReference>
<proteinExistence type="inferred from homology"/>
<evidence type="ECO:0000313" key="13">
    <source>
        <dbReference type="EMBL" id="MFD1766161.1"/>
    </source>
</evidence>
<dbReference type="InterPro" id="IPR036188">
    <property type="entry name" value="FAD/NAD-bd_sf"/>
</dbReference>
<comment type="function">
    <text evidence="2 11">NAD-binding protein involved in the addition of a carboxymethylaminomethyl (cmnm) group at the wobble position (U34) of certain tRNAs, forming tRNA-cmnm(5)s(2)U34.</text>
</comment>
<comment type="similarity">
    <text evidence="3 11">Belongs to the MnmG family.</text>
</comment>
<comment type="cofactor">
    <cofactor evidence="1 11">
        <name>FAD</name>
        <dbReference type="ChEBI" id="CHEBI:57692"/>
    </cofactor>
</comment>
<keyword evidence="14" id="KW-1185">Reference proteome</keyword>
<accession>A0ABW4MBT1</accession>
<organism evidence="13 14">
    <name type="scientific">Sphingorhabdus buctiana</name>
    <dbReference type="NCBI Taxonomy" id="1508805"/>
    <lineage>
        <taxon>Bacteria</taxon>
        <taxon>Pseudomonadati</taxon>
        <taxon>Pseudomonadota</taxon>
        <taxon>Alphaproteobacteria</taxon>
        <taxon>Sphingomonadales</taxon>
        <taxon>Sphingomonadaceae</taxon>
        <taxon>Sphingorhabdus</taxon>
    </lineage>
</organism>
<keyword evidence="6 11" id="KW-0819">tRNA processing</keyword>
<feature type="binding site" evidence="11">
    <location>
        <begin position="277"/>
        <end position="291"/>
    </location>
    <ligand>
        <name>NAD(+)</name>
        <dbReference type="ChEBI" id="CHEBI:57540"/>
    </ligand>
</feature>
<dbReference type="InterPro" id="IPR047001">
    <property type="entry name" value="MnmG_C_subdom"/>
</dbReference>
<sequence>MSNRADTDFDVVVVGGGHAGVEAATAAARMGVRTALVSFARDTIGAMSCNPAIGGLGKGHLVKEVDAFDGLIARAADDAAIHYRMLNASKGAAVQGPRIQADRKLFKASIHRQVAATENLTIIEGEAAAMRFASGAERKVNGLELADGTILGANAVILCTGTFLGGTLFRGEERLTGGRIGEQSAMKLAQQIRGAALPMARLKTGTPPRLDGRTINWAVLEEQPSDGGSWTMSAMTPARHVPQLFCAITRTNAQTHEIIRGGLDRSPLFGGAIQGQGPRYCPSIEDKIFRFGDREGHQVFLEPEGLDSHLIYPNGISTSLPTDVQLAMVRSMPGLEAVEMVVPGYAVEYDYIDPRALDRTLKVRELEGLYCAGQINGTTGYEEAAAQGLVAGMGAASAILGHEMPALDRSNSYIAVMVDDLVLHGVTEPYRMLTARAEYRLRLRADNAATRLTPLGIAANVVGAERRKHFEAKAAEKAALLDAIQHAATAEQLIRAGVPVKRDSGKMALIEWLRFPDVQLADLLDLIPTESVSRETRGEWSADVVAEAEQDGRYAPYVDRQAAELRDLAANEQIRIPDALDYRRIAGLSNEMVERLDSARPETLAAASRIRGITPAALAAILVHAKRARGDKQAA</sequence>
<dbReference type="EMBL" id="JBHUEL010000003">
    <property type="protein sequence ID" value="MFD1766161.1"/>
    <property type="molecule type" value="Genomic_DNA"/>
</dbReference>
<keyword evidence="7 11" id="KW-0274">FAD</keyword>
<dbReference type="SUPFAM" id="SSF51905">
    <property type="entry name" value="FAD/NAD(P)-binding domain"/>
    <property type="match status" value="1"/>
</dbReference>
<dbReference type="RefSeq" id="WP_381511887.1">
    <property type="nucleotide sequence ID" value="NZ_JBHUEL010000003.1"/>
</dbReference>
<keyword evidence="5 11" id="KW-0285">Flavoprotein</keyword>
<dbReference type="Proteomes" id="UP001597215">
    <property type="component" value="Unassembled WGS sequence"/>
</dbReference>
<dbReference type="NCBIfam" id="TIGR00136">
    <property type="entry name" value="mnmG_gidA"/>
    <property type="match status" value="1"/>
</dbReference>
<protein>
    <recommendedName>
        <fullName evidence="4 11">tRNA uridine 5-carboxymethylaminomethyl modification enzyme MnmG</fullName>
    </recommendedName>
    <alternativeName>
        <fullName evidence="10 11">Glucose-inhibited division protein A</fullName>
    </alternativeName>
</protein>
<comment type="caution">
    <text evidence="11">Lacks conserved residue(s) required for the propagation of feature annotation.</text>
</comment>
<dbReference type="Gene3D" id="3.50.50.60">
    <property type="entry name" value="FAD/NAD(P)-binding domain"/>
    <property type="match status" value="2"/>
</dbReference>
<evidence type="ECO:0000256" key="8">
    <source>
        <dbReference type="ARBA" id="ARBA00023027"/>
    </source>
</evidence>